<dbReference type="PROSITE" id="PS51186">
    <property type="entry name" value="GNAT"/>
    <property type="match status" value="1"/>
</dbReference>
<dbReference type="PANTHER" id="PTHR43420">
    <property type="entry name" value="ACETYLTRANSFERASE"/>
    <property type="match status" value="1"/>
</dbReference>
<evidence type="ECO:0000256" key="1">
    <source>
        <dbReference type="ARBA" id="ARBA00011738"/>
    </source>
</evidence>
<feature type="domain" description="N-acetyltransferase" evidence="10">
    <location>
        <begin position="18"/>
        <end position="164"/>
    </location>
</feature>
<reference evidence="11 12" key="1">
    <citation type="submission" date="2018-02" db="EMBL/GenBank/DDBJ databases">
        <authorList>
            <person name="Machado R.A."/>
        </authorList>
    </citation>
    <scope>NUCLEOTIDE SEQUENCE [LARGE SCALE GENOMIC DNA]</scope>
    <source>
        <strain evidence="11 12">DSM 23271</strain>
    </source>
</reference>
<comment type="catalytic activity">
    <reaction evidence="8 9">
        <text>kanamycin B + acetyl-CoA = N(6')-acetylkanamycin B + CoA + H(+)</text>
        <dbReference type="Rhea" id="RHEA:16449"/>
        <dbReference type="ChEBI" id="CHEBI:15378"/>
        <dbReference type="ChEBI" id="CHEBI:57287"/>
        <dbReference type="ChEBI" id="CHEBI:57288"/>
        <dbReference type="ChEBI" id="CHEBI:58390"/>
        <dbReference type="ChEBI" id="CHEBI:58549"/>
        <dbReference type="EC" id="2.3.1.82"/>
    </reaction>
</comment>
<evidence type="ECO:0000256" key="5">
    <source>
        <dbReference type="ARBA" id="ARBA00023251"/>
    </source>
</evidence>
<evidence type="ECO:0000259" key="10">
    <source>
        <dbReference type="PROSITE" id="PS51186"/>
    </source>
</evidence>
<dbReference type="PIRSF" id="PIRSF000452">
    <property type="entry name" value="6-N-acetyltransf"/>
    <property type="match status" value="1"/>
</dbReference>
<dbReference type="EMBL" id="PUJV01000002">
    <property type="protein sequence ID" value="NHB95316.1"/>
    <property type="molecule type" value="Genomic_DNA"/>
</dbReference>
<dbReference type="GO" id="GO:0047663">
    <property type="term" value="F:aminoglycoside 6'-N-acetyltransferase activity"/>
    <property type="evidence" value="ECO:0007669"/>
    <property type="project" value="UniProtKB-EC"/>
</dbReference>
<evidence type="ECO:0000256" key="6">
    <source>
        <dbReference type="ARBA" id="ARBA00023315"/>
    </source>
</evidence>
<comment type="function">
    <text evidence="9">Catalyzes the transfer of an acetyl group from acetyl-CoA to the 6'-amino group of aminoglycoside molecules conferring resistance to antibiotics containing the purpurosamine ring.</text>
</comment>
<keyword evidence="6 9" id="KW-0012">Acyltransferase</keyword>
<organism evidence="11 12">
    <name type="scientific">Photorhabdus stackebrandtii</name>
    <dbReference type="NCBI Taxonomy" id="1123042"/>
    <lineage>
        <taxon>Bacteria</taxon>
        <taxon>Pseudomonadati</taxon>
        <taxon>Pseudomonadota</taxon>
        <taxon>Gammaproteobacteria</taxon>
        <taxon>Enterobacterales</taxon>
        <taxon>Morganellaceae</taxon>
        <taxon>Photorhabdus</taxon>
    </lineage>
</organism>
<dbReference type="InterPro" id="IPR024170">
    <property type="entry name" value="Aminoglycoside_N6-AcTrfrase"/>
</dbReference>
<dbReference type="GO" id="GO:0046677">
    <property type="term" value="P:response to antibiotic"/>
    <property type="evidence" value="ECO:0007669"/>
    <property type="project" value="UniProtKB-KW"/>
</dbReference>
<dbReference type="AlphaFoldDB" id="A0A7X5QJA0"/>
<proteinExistence type="predicted"/>
<comment type="subunit">
    <text evidence="1 9">Homodimer.</text>
</comment>
<accession>A0A7X5QJA0</accession>
<dbReference type="CDD" id="cd04301">
    <property type="entry name" value="NAT_SF"/>
    <property type="match status" value="1"/>
</dbReference>
<dbReference type="InterPro" id="IPR000182">
    <property type="entry name" value="GNAT_dom"/>
</dbReference>
<dbReference type="Gene3D" id="3.40.630.30">
    <property type="match status" value="1"/>
</dbReference>
<dbReference type="Proteomes" id="UP000547931">
    <property type="component" value="Unassembled WGS sequence"/>
</dbReference>
<dbReference type="InterPro" id="IPR016181">
    <property type="entry name" value="Acyl_CoA_acyltransferase"/>
</dbReference>
<evidence type="ECO:0000256" key="3">
    <source>
        <dbReference type="ARBA" id="ARBA00017677"/>
    </source>
</evidence>
<protein>
    <recommendedName>
        <fullName evidence="3 9">Aminoglycoside N(6')-acetyltransferase type 1</fullName>
        <ecNumber evidence="2 9">2.3.1.82</ecNumber>
    </recommendedName>
    <alternativeName>
        <fullName evidence="7 9">Aminoglycoside resistance protein</fullName>
    </alternativeName>
</protein>
<dbReference type="Pfam" id="PF00583">
    <property type="entry name" value="Acetyltransf_1"/>
    <property type="match status" value="1"/>
</dbReference>
<evidence type="ECO:0000313" key="11">
    <source>
        <dbReference type="EMBL" id="NHB95316.1"/>
    </source>
</evidence>
<dbReference type="SUPFAM" id="SSF55729">
    <property type="entry name" value="Acyl-CoA N-acyltransferases (Nat)"/>
    <property type="match status" value="1"/>
</dbReference>
<dbReference type="PANTHER" id="PTHR43420:SF51">
    <property type="entry name" value="PEPTIDYL-LYSINE N-ACETYLTRANSFERASE YIAC"/>
    <property type="match status" value="1"/>
</dbReference>
<evidence type="ECO:0000256" key="9">
    <source>
        <dbReference type="PIRNR" id="PIRNR000452"/>
    </source>
</evidence>
<keyword evidence="12" id="KW-1185">Reference proteome</keyword>
<sequence>MDNKYQQSSYIQSENELYRIVVSSNHNFNDWLYLRNTLWPATSEEKHRDEMNSILDSDSKAAFLIQSDTNDFYGFAEASLRLEYVNGCSSSPVAYLEGIYIAPELRRKGLATRLVNQIKSWAKDHGCTEMASDTDINNEGSQALHLSLGFVETERVVFFKRLIK</sequence>
<evidence type="ECO:0000256" key="2">
    <source>
        <dbReference type="ARBA" id="ARBA00012888"/>
    </source>
</evidence>
<dbReference type="InterPro" id="IPR050680">
    <property type="entry name" value="YpeA/RimI_acetyltransf"/>
</dbReference>
<evidence type="ECO:0000256" key="8">
    <source>
        <dbReference type="ARBA" id="ARBA00048923"/>
    </source>
</evidence>
<evidence type="ECO:0000256" key="4">
    <source>
        <dbReference type="ARBA" id="ARBA00022679"/>
    </source>
</evidence>
<dbReference type="RefSeq" id="WP_166285846.1">
    <property type="nucleotide sequence ID" value="NZ_CAWPIE010000002.1"/>
</dbReference>
<dbReference type="NCBIfam" id="NF043067">
    <property type="entry name" value="AAC_6p_group_E"/>
    <property type="match status" value="1"/>
</dbReference>
<name>A0A7X5QJA0_9GAMM</name>
<keyword evidence="4 9" id="KW-0808">Transferase</keyword>
<comment type="caution">
    <text evidence="11">The sequence shown here is derived from an EMBL/GenBank/DDBJ whole genome shotgun (WGS) entry which is preliminary data.</text>
</comment>
<evidence type="ECO:0000313" key="12">
    <source>
        <dbReference type="Proteomes" id="UP000547931"/>
    </source>
</evidence>
<dbReference type="EC" id="2.3.1.82" evidence="2 9"/>
<evidence type="ECO:0000256" key="7">
    <source>
        <dbReference type="ARBA" id="ARBA00029660"/>
    </source>
</evidence>
<gene>
    <name evidence="11" type="ORF">C5470_02325</name>
</gene>
<keyword evidence="5 9" id="KW-0046">Antibiotic resistance</keyword>